<dbReference type="STRING" id="77044.A0A1W2TB42"/>
<feature type="region of interest" description="Disordered" evidence="1">
    <location>
        <begin position="451"/>
        <end position="607"/>
    </location>
</feature>
<dbReference type="GO" id="GO:0006361">
    <property type="term" value="P:transcription initiation at RNA polymerase I promoter"/>
    <property type="evidence" value="ECO:0007669"/>
    <property type="project" value="TreeGrafter"/>
</dbReference>
<dbReference type="CDD" id="cd00167">
    <property type="entry name" value="SANT"/>
    <property type="match status" value="1"/>
</dbReference>
<reference evidence="2" key="1">
    <citation type="submission" date="2016-03" db="EMBL/GenBank/DDBJ databases">
        <title>Draft genome sequence of Rosellinia necatrix.</title>
        <authorList>
            <person name="Kanematsu S."/>
        </authorList>
    </citation>
    <scope>NUCLEOTIDE SEQUENCE [LARGE SCALE GENOMIC DNA]</scope>
    <source>
        <strain evidence="2">W97</strain>
    </source>
</reference>
<dbReference type="AlphaFoldDB" id="A0A1W2TB42"/>
<gene>
    <name evidence="2" type="ORF">SAMD00023353_0801810</name>
</gene>
<feature type="compositionally biased region" description="Acidic residues" evidence="1">
    <location>
        <begin position="451"/>
        <end position="473"/>
    </location>
</feature>
<dbReference type="GO" id="GO:0003743">
    <property type="term" value="F:translation initiation factor activity"/>
    <property type="evidence" value="ECO:0007669"/>
    <property type="project" value="UniProtKB-KW"/>
</dbReference>
<dbReference type="GO" id="GO:0001181">
    <property type="term" value="F:RNA polymerase I general transcription initiation factor activity"/>
    <property type="evidence" value="ECO:0007669"/>
    <property type="project" value="TreeGrafter"/>
</dbReference>
<feature type="compositionally biased region" description="Gly residues" evidence="1">
    <location>
        <begin position="182"/>
        <end position="193"/>
    </location>
</feature>
<feature type="compositionally biased region" description="Basic and acidic residues" evidence="1">
    <location>
        <begin position="286"/>
        <end position="298"/>
    </location>
</feature>
<dbReference type="OrthoDB" id="2240312at2759"/>
<feature type="region of interest" description="Disordered" evidence="1">
    <location>
        <begin position="177"/>
        <end position="205"/>
    </location>
</feature>
<dbReference type="EMBL" id="DF977453">
    <property type="protein sequence ID" value="GAP84862.1"/>
    <property type="molecule type" value="Genomic_DNA"/>
</dbReference>
<evidence type="ECO:0000313" key="2">
    <source>
        <dbReference type="EMBL" id="GAP84862.1"/>
    </source>
</evidence>
<evidence type="ECO:0000256" key="1">
    <source>
        <dbReference type="SAM" id="MobiDB-lite"/>
    </source>
</evidence>
<feature type="region of interest" description="Disordered" evidence="1">
    <location>
        <begin position="1"/>
        <end position="53"/>
    </location>
</feature>
<keyword evidence="2" id="KW-0648">Protein biosynthesis</keyword>
<accession>A0A1W2TB42</accession>
<feature type="compositionally biased region" description="Acidic residues" evidence="1">
    <location>
        <begin position="489"/>
        <end position="502"/>
    </location>
</feature>
<feature type="region of interest" description="Disordered" evidence="1">
    <location>
        <begin position="265"/>
        <end position="323"/>
    </location>
</feature>
<keyword evidence="2" id="KW-0396">Initiation factor</keyword>
<dbReference type="OMA" id="PIWQQRY"/>
<dbReference type="InterPro" id="IPR039601">
    <property type="entry name" value="Rrn5"/>
</dbReference>
<dbReference type="InterPro" id="IPR001005">
    <property type="entry name" value="SANT/Myb"/>
</dbReference>
<dbReference type="PANTHER" id="PTHR28079:SF1">
    <property type="entry name" value="RNA POLYMERASE I-SPECIFIC TRANSCRIPTION INITIATION FACTOR RRN5"/>
    <property type="match status" value="1"/>
</dbReference>
<feature type="compositionally biased region" description="Acidic residues" evidence="1">
    <location>
        <begin position="538"/>
        <end position="555"/>
    </location>
</feature>
<organism evidence="2">
    <name type="scientific">Rosellinia necatrix</name>
    <name type="common">White root-rot fungus</name>
    <dbReference type="NCBI Taxonomy" id="77044"/>
    <lineage>
        <taxon>Eukaryota</taxon>
        <taxon>Fungi</taxon>
        <taxon>Dikarya</taxon>
        <taxon>Ascomycota</taxon>
        <taxon>Pezizomycotina</taxon>
        <taxon>Sordariomycetes</taxon>
        <taxon>Xylariomycetidae</taxon>
        <taxon>Xylariales</taxon>
        <taxon>Xylariaceae</taxon>
        <taxon>Rosellinia</taxon>
    </lineage>
</organism>
<name>A0A1W2TB42_ROSNE</name>
<feature type="compositionally biased region" description="Low complexity" evidence="1">
    <location>
        <begin position="15"/>
        <end position="29"/>
    </location>
</feature>
<feature type="compositionally biased region" description="Acidic residues" evidence="1">
    <location>
        <begin position="563"/>
        <end position="607"/>
    </location>
</feature>
<dbReference type="Proteomes" id="UP000054516">
    <property type="component" value="Unassembled WGS sequence"/>
</dbReference>
<proteinExistence type="predicted"/>
<dbReference type="GO" id="GO:0042790">
    <property type="term" value="P:nucleolar large rRNA transcription by RNA polymerase I"/>
    <property type="evidence" value="ECO:0007669"/>
    <property type="project" value="InterPro"/>
</dbReference>
<dbReference type="GO" id="GO:0000182">
    <property type="term" value="F:rDNA binding"/>
    <property type="evidence" value="ECO:0007669"/>
    <property type="project" value="TreeGrafter"/>
</dbReference>
<evidence type="ECO:0000313" key="3">
    <source>
        <dbReference type="Proteomes" id="UP000054516"/>
    </source>
</evidence>
<sequence length="680" mass="73320">MDVESSDDETRGLRSSSSSGSSSNKNTNSDHGFRGPQTQMHDSSPGALPIRGRAAKRRADAALLLLPPPPPLKRARGDFNAAYLGLLNRDIRDASSGLVHAAAAAADGDGDPDPADTHAPAQVGAVAWSAAEKRAFFEAVGRLGRAELAGVAARIGTKSELEVRQYLILLDDAAGRRQQRGNGSGTGGGGGEGAEARRGARHQQTRLVDVPAAAEISAECVAALEAAADAVSARQEGHEAEVERERWGARWLLTTPLAEALERSLPPLPPRQQQKHSRRPTPQPQPRERGSEDERRGDGGGGSAGQPRRKEEGREGGKGGGPDELPFLQLFSICDWLRLSDRVFMNSAVSDGNWHAVLEEPEPPAIRATAFADFHGLALSVTRRLVSAAIYVADSRLRANSSNDARRRGRRHIRIEDVAAAVSSLGMKRDSKEFWARCARRLQLNIVDDGLGEDDLTDRESEGADVDSDEGMDRDDQSHAEESGPGSIDEGEEGGEESEEDAREIMSYAEVEAALGYPVADDLRSRHSTPEPSVLATSEEEADDEDQEEDEEEEDLRGHAEDQGDDDYDYDDDDDDDGEYTEDVEMEDPQETAQDESDADLSPDAIDQDVEEAMLSLARVERAGAAPTRRALVSRIRAEHGLEREAEQLDLETSAATEAELWAVLRGDGGGSRKTKGSKG</sequence>
<dbReference type="PANTHER" id="PTHR28079">
    <property type="entry name" value="RNA POLYMERASE I-SPECIFIC TRANSCRIPTION INITIATION FACTOR RRN5"/>
    <property type="match status" value="1"/>
</dbReference>
<feature type="compositionally biased region" description="Basic and acidic residues" evidence="1">
    <location>
        <begin position="308"/>
        <end position="317"/>
    </location>
</feature>
<keyword evidence="3" id="KW-1185">Reference proteome</keyword>
<dbReference type="GO" id="GO:0000500">
    <property type="term" value="C:RNA polymerase I upstream activating factor complex"/>
    <property type="evidence" value="ECO:0007669"/>
    <property type="project" value="InterPro"/>
</dbReference>
<protein>
    <submittedName>
        <fullName evidence="2">Putative RNA polymerase I-specific transcription initiation factor rrn5</fullName>
    </submittedName>
</protein>